<keyword evidence="4" id="KW-1185">Reference proteome</keyword>
<sequence>MVDDIKDSQTQDPMLPPLAYSDNDADHQEPYDKINADIPLEQPLLFYMGHQKAFYLPKAQTDDESNHLVPQNIYNPATKARILPVAYLRQGEASSYAIHMHVWDESGPADLSKYKMFSVRGYDGQWHLISTDEGLDTTNANIGEIDWKPEEAVALTAGKYHTVQLVIESEDRVTRAITLDFDLHIISNNVAFPRPMAFYISEMQRALFNIGELTAAAYKHTGYMINFLDQVVMDALDNYKEKIDATLADFENKIGEKQKKLDELGTNLDKLEGKESDFETTLNTSLANLKAQINQANLITKDNLKTEVISLISNGDINVDDSITADAQAVIDDWNKEDTNG</sequence>
<organism evidence="3 4">
    <name type="scientific">Companilactobacillus nodensis DSM 19682 = JCM 14932 = NBRC 107160</name>
    <dbReference type="NCBI Taxonomy" id="1423775"/>
    <lineage>
        <taxon>Bacteria</taxon>
        <taxon>Bacillati</taxon>
        <taxon>Bacillota</taxon>
        <taxon>Bacilli</taxon>
        <taxon>Lactobacillales</taxon>
        <taxon>Lactobacillaceae</taxon>
        <taxon>Companilactobacillus</taxon>
    </lineage>
</organism>
<keyword evidence="1" id="KW-0175">Coiled coil</keyword>
<dbReference type="STRING" id="1423775.FD03_GL002527"/>
<comment type="caution">
    <text evidence="3">The sequence shown here is derived from an EMBL/GenBank/DDBJ whole genome shotgun (WGS) entry which is preliminary data.</text>
</comment>
<feature type="coiled-coil region" evidence="1">
    <location>
        <begin position="240"/>
        <end position="274"/>
    </location>
</feature>
<reference evidence="3 4" key="1">
    <citation type="journal article" date="2015" name="Genome Announc.">
        <title>Expanding the biotechnology potential of lactobacilli through comparative genomics of 213 strains and associated genera.</title>
        <authorList>
            <person name="Sun Z."/>
            <person name="Harris H.M."/>
            <person name="McCann A."/>
            <person name="Guo C."/>
            <person name="Argimon S."/>
            <person name="Zhang W."/>
            <person name="Yang X."/>
            <person name="Jeffery I.B."/>
            <person name="Cooney J.C."/>
            <person name="Kagawa T.F."/>
            <person name="Liu W."/>
            <person name="Song Y."/>
            <person name="Salvetti E."/>
            <person name="Wrobel A."/>
            <person name="Rasinkangas P."/>
            <person name="Parkhill J."/>
            <person name="Rea M.C."/>
            <person name="O'Sullivan O."/>
            <person name="Ritari J."/>
            <person name="Douillard F.P."/>
            <person name="Paul Ross R."/>
            <person name="Yang R."/>
            <person name="Briner A.E."/>
            <person name="Felis G.E."/>
            <person name="de Vos W.M."/>
            <person name="Barrangou R."/>
            <person name="Klaenhammer T.R."/>
            <person name="Caufield P.W."/>
            <person name="Cui Y."/>
            <person name="Zhang H."/>
            <person name="O'Toole P.W."/>
        </authorList>
    </citation>
    <scope>NUCLEOTIDE SEQUENCE [LARGE SCALE GENOMIC DNA]</scope>
    <source>
        <strain evidence="3 4">DSM 19682</strain>
    </source>
</reference>
<dbReference type="OrthoDB" id="2266045at2"/>
<dbReference type="eggNOG" id="ENOG5030A1K">
    <property type="taxonomic scope" value="Bacteria"/>
</dbReference>
<dbReference type="EMBL" id="AZDZ01000022">
    <property type="protein sequence ID" value="KRK78749.1"/>
    <property type="molecule type" value="Genomic_DNA"/>
</dbReference>
<evidence type="ECO:0000256" key="2">
    <source>
        <dbReference type="SAM" id="MobiDB-lite"/>
    </source>
</evidence>
<evidence type="ECO:0000256" key="1">
    <source>
        <dbReference type="SAM" id="Coils"/>
    </source>
</evidence>
<dbReference type="Gene3D" id="2.60.40.3350">
    <property type="match status" value="1"/>
</dbReference>
<dbReference type="AlphaFoldDB" id="A0A0R1K591"/>
<dbReference type="RefSeq" id="WP_025024733.1">
    <property type="nucleotide sequence ID" value="NZ_AZDZ01000022.1"/>
</dbReference>
<proteinExistence type="predicted"/>
<gene>
    <name evidence="3" type="ORF">FD03_GL002527</name>
</gene>
<evidence type="ECO:0008006" key="5">
    <source>
        <dbReference type="Google" id="ProtNLM"/>
    </source>
</evidence>
<evidence type="ECO:0000313" key="4">
    <source>
        <dbReference type="Proteomes" id="UP000051248"/>
    </source>
</evidence>
<protein>
    <recommendedName>
        <fullName evidence="5">BppU N-terminal domain-containing protein</fullName>
    </recommendedName>
</protein>
<accession>A0A0R1K591</accession>
<feature type="region of interest" description="Disordered" evidence="2">
    <location>
        <begin position="1"/>
        <end position="28"/>
    </location>
</feature>
<dbReference type="Proteomes" id="UP000051248">
    <property type="component" value="Unassembled WGS sequence"/>
</dbReference>
<evidence type="ECO:0000313" key="3">
    <source>
        <dbReference type="EMBL" id="KRK78749.1"/>
    </source>
</evidence>
<name>A0A0R1K591_9LACO</name>
<dbReference type="PATRIC" id="fig|1423775.4.peg.2571"/>